<keyword evidence="4" id="KW-0029">Amino-acid transport</keyword>
<accession>A0A1M5FGE9</accession>
<evidence type="ECO:0000256" key="3">
    <source>
        <dbReference type="ARBA" id="ARBA00022729"/>
    </source>
</evidence>
<keyword evidence="3 5" id="KW-0732">Signal</keyword>
<dbReference type="EMBL" id="FQVB01000031">
    <property type="protein sequence ID" value="SHF90564.1"/>
    <property type="molecule type" value="Genomic_DNA"/>
</dbReference>
<dbReference type="SUPFAM" id="SSF53822">
    <property type="entry name" value="Periplasmic binding protein-like I"/>
    <property type="match status" value="1"/>
</dbReference>
<sequence>MKRRSMKSICWMTALVVALGMLWCAPTVFAAEAYKIGGIFAVTGPASFLGDPEKKSLEMAVDEINARGGIDGHPVEAVIYDTEGDPTKTVLAVNKLISKDNVVAIIGPSRTPTTLAVVPIVERLGVPFISCAAGIQIVEPVKPWVFKTAQSDVLAVAAIYKHMQKHGIKKVGILTVTNAFGVSGRDQLLQQAGNYGIQVVSEQAFGAGDTDMTAQLTKIRKEEPDAVICWGTNPGPAVVAKNMRQLGMTIPLYQSHGVASPKFIELAGEAAEGVRLPTGKILVADLLPESDPQKPVLLQYIADYNKRYGGGVSGFGGYAYDAMHLLAKAMEGTGGDKAKIRDNLEKISGHVGVSGTFNFSEKDHNGLGEDAFVMVEIRNGTWKLLQ</sequence>
<dbReference type="CDD" id="cd06333">
    <property type="entry name" value="PBP1_ABC_RPA1789-like"/>
    <property type="match status" value="1"/>
</dbReference>
<name>A0A1M5FGE9_9BACT</name>
<keyword evidence="2" id="KW-0813">Transport</keyword>
<evidence type="ECO:0000313" key="8">
    <source>
        <dbReference type="Proteomes" id="UP000184076"/>
    </source>
</evidence>
<dbReference type="Proteomes" id="UP000184076">
    <property type="component" value="Unassembled WGS sequence"/>
</dbReference>
<dbReference type="Gene3D" id="3.40.50.2300">
    <property type="match status" value="2"/>
</dbReference>
<evidence type="ECO:0000256" key="5">
    <source>
        <dbReference type="SAM" id="SignalP"/>
    </source>
</evidence>
<proteinExistence type="inferred from homology"/>
<protein>
    <submittedName>
        <fullName evidence="7">Amino acid/amide ABC transporter substrate-binding protein, HAAT family</fullName>
    </submittedName>
</protein>
<dbReference type="GO" id="GO:0006865">
    <property type="term" value="P:amino acid transport"/>
    <property type="evidence" value="ECO:0007669"/>
    <property type="project" value="UniProtKB-KW"/>
</dbReference>
<evidence type="ECO:0000313" key="7">
    <source>
        <dbReference type="EMBL" id="SHF90564.1"/>
    </source>
</evidence>
<dbReference type="Pfam" id="PF13458">
    <property type="entry name" value="Peripla_BP_6"/>
    <property type="match status" value="1"/>
</dbReference>
<evidence type="ECO:0000256" key="4">
    <source>
        <dbReference type="ARBA" id="ARBA00022970"/>
    </source>
</evidence>
<dbReference type="STRING" id="1121391.SAMN02745206_02888"/>
<feature type="domain" description="Leucine-binding protein" evidence="6">
    <location>
        <begin position="34"/>
        <end position="378"/>
    </location>
</feature>
<dbReference type="PANTHER" id="PTHR30483">
    <property type="entry name" value="LEUCINE-SPECIFIC-BINDING PROTEIN"/>
    <property type="match status" value="1"/>
</dbReference>
<dbReference type="InterPro" id="IPR000709">
    <property type="entry name" value="Leu_Ile_Val-bd"/>
</dbReference>
<feature type="chain" id="PRO_5009910124" evidence="5">
    <location>
        <begin position="31"/>
        <end position="386"/>
    </location>
</feature>
<reference evidence="8" key="1">
    <citation type="submission" date="2016-11" db="EMBL/GenBank/DDBJ databases">
        <authorList>
            <person name="Varghese N."/>
            <person name="Submissions S."/>
        </authorList>
    </citation>
    <scope>NUCLEOTIDE SEQUENCE [LARGE SCALE GENOMIC DNA]</scope>
    <source>
        <strain evidence="8">DSM 9756</strain>
    </source>
</reference>
<feature type="signal peptide" evidence="5">
    <location>
        <begin position="1"/>
        <end position="30"/>
    </location>
</feature>
<organism evidence="7 8">
    <name type="scientific">Desulfacinum infernum DSM 9756</name>
    <dbReference type="NCBI Taxonomy" id="1121391"/>
    <lineage>
        <taxon>Bacteria</taxon>
        <taxon>Pseudomonadati</taxon>
        <taxon>Thermodesulfobacteriota</taxon>
        <taxon>Syntrophobacteria</taxon>
        <taxon>Syntrophobacterales</taxon>
        <taxon>Syntrophobacteraceae</taxon>
        <taxon>Desulfacinum</taxon>
    </lineage>
</organism>
<dbReference type="RefSeq" id="WP_218588478.1">
    <property type="nucleotide sequence ID" value="NZ_FQVB01000031.1"/>
</dbReference>
<dbReference type="PANTHER" id="PTHR30483:SF38">
    <property type="entry name" value="BLR7848 PROTEIN"/>
    <property type="match status" value="1"/>
</dbReference>
<gene>
    <name evidence="7" type="ORF">SAMN02745206_02888</name>
</gene>
<evidence type="ECO:0000259" key="6">
    <source>
        <dbReference type="Pfam" id="PF13458"/>
    </source>
</evidence>
<dbReference type="InterPro" id="IPR051010">
    <property type="entry name" value="BCAA_transport"/>
</dbReference>
<keyword evidence="8" id="KW-1185">Reference proteome</keyword>
<dbReference type="AlphaFoldDB" id="A0A1M5FGE9"/>
<evidence type="ECO:0000256" key="1">
    <source>
        <dbReference type="ARBA" id="ARBA00010062"/>
    </source>
</evidence>
<dbReference type="InterPro" id="IPR028081">
    <property type="entry name" value="Leu-bd"/>
</dbReference>
<dbReference type="InterPro" id="IPR028082">
    <property type="entry name" value="Peripla_BP_I"/>
</dbReference>
<dbReference type="PRINTS" id="PR00337">
    <property type="entry name" value="LEUILEVALBP"/>
</dbReference>
<evidence type="ECO:0000256" key="2">
    <source>
        <dbReference type="ARBA" id="ARBA00022448"/>
    </source>
</evidence>
<comment type="similarity">
    <text evidence="1">Belongs to the leucine-binding protein family.</text>
</comment>